<name>A0A645JIU1_9ZZZZ</name>
<dbReference type="EMBL" id="VSSQ01135271">
    <property type="protein sequence ID" value="MPN60254.1"/>
    <property type="molecule type" value="Genomic_DNA"/>
</dbReference>
<reference evidence="1" key="1">
    <citation type="submission" date="2019-08" db="EMBL/GenBank/DDBJ databases">
        <authorList>
            <person name="Kucharzyk K."/>
            <person name="Murdoch R.W."/>
            <person name="Higgins S."/>
            <person name="Loffler F."/>
        </authorList>
    </citation>
    <scope>NUCLEOTIDE SEQUENCE</scope>
</reference>
<evidence type="ECO:0000313" key="1">
    <source>
        <dbReference type="EMBL" id="MPN60254.1"/>
    </source>
</evidence>
<dbReference type="AlphaFoldDB" id="A0A645JIU1"/>
<protein>
    <submittedName>
        <fullName evidence="1">Uncharacterized protein</fullName>
    </submittedName>
</protein>
<gene>
    <name evidence="1" type="ORF">SDC9_207980</name>
</gene>
<accession>A0A645JIU1</accession>
<proteinExistence type="predicted"/>
<comment type="caution">
    <text evidence="1">The sequence shown here is derived from an EMBL/GenBank/DDBJ whole genome shotgun (WGS) entry which is preliminary data.</text>
</comment>
<sequence>MGVFFGLFNRVRHGDDNVAEQLRAGVVVNVVHAVNTQRERQHIRRHILVTVLMIQAADFLIVHKTDADFRGPVEPLVDKHRRTATAHEHTHARGDFNLFLVVGDDDLHFFNHRLLLASSFFSYALTIS</sequence>
<organism evidence="1">
    <name type="scientific">bioreactor metagenome</name>
    <dbReference type="NCBI Taxonomy" id="1076179"/>
    <lineage>
        <taxon>unclassified sequences</taxon>
        <taxon>metagenomes</taxon>
        <taxon>ecological metagenomes</taxon>
    </lineage>
</organism>